<name>A0A564G1X6_9HYPH</name>
<dbReference type="Proteomes" id="UP001055303">
    <property type="component" value="Unassembled WGS sequence"/>
</dbReference>
<dbReference type="Proteomes" id="UP000401717">
    <property type="component" value="Unassembled WGS sequence"/>
</dbReference>
<keyword evidence="4" id="KW-0808">Transferase</keyword>
<keyword evidence="6" id="KW-1185">Reference proteome</keyword>
<dbReference type="PANTHER" id="PTHR43685">
    <property type="entry name" value="GLYCOSYLTRANSFERASE"/>
    <property type="match status" value="1"/>
</dbReference>
<evidence type="ECO:0000313" key="6">
    <source>
        <dbReference type="Proteomes" id="UP001055303"/>
    </source>
</evidence>
<evidence type="ECO:0000313" key="4">
    <source>
        <dbReference type="EMBL" id="VUF14142.1"/>
    </source>
</evidence>
<evidence type="ECO:0000256" key="1">
    <source>
        <dbReference type="SAM" id="Coils"/>
    </source>
</evidence>
<evidence type="ECO:0000259" key="2">
    <source>
        <dbReference type="Pfam" id="PF00535"/>
    </source>
</evidence>
<protein>
    <submittedName>
        <fullName evidence="4">Glycosyltransferase EpsE</fullName>
        <ecNumber evidence="4">2.4.-.-</ecNumber>
    </submittedName>
</protein>
<dbReference type="InterPro" id="IPR050834">
    <property type="entry name" value="Glycosyltransf_2"/>
</dbReference>
<reference evidence="3" key="2">
    <citation type="journal article" date="2021" name="Front. Microbiol.">
        <title>Comprehensive Comparative Genomics and Phenotyping of Methylobacterium Species.</title>
        <authorList>
            <person name="Alessa O."/>
            <person name="Ogura Y."/>
            <person name="Fujitani Y."/>
            <person name="Takami H."/>
            <person name="Hayashi T."/>
            <person name="Sahin N."/>
            <person name="Tani A."/>
        </authorList>
    </citation>
    <scope>NUCLEOTIDE SEQUENCE</scope>
    <source>
        <strain evidence="3">DSM 22415</strain>
    </source>
</reference>
<dbReference type="OrthoDB" id="9802649at2"/>
<keyword evidence="1" id="KW-0175">Coiled coil</keyword>
<dbReference type="InterPro" id="IPR029044">
    <property type="entry name" value="Nucleotide-diphossugar_trans"/>
</dbReference>
<dbReference type="PANTHER" id="PTHR43685:SF11">
    <property type="entry name" value="GLYCOSYLTRANSFERASE TAGX-RELATED"/>
    <property type="match status" value="1"/>
</dbReference>
<dbReference type="EMBL" id="CABFVH010000028">
    <property type="protein sequence ID" value="VUF14142.1"/>
    <property type="molecule type" value="Genomic_DNA"/>
</dbReference>
<gene>
    <name evidence="4" type="primary">epsE</name>
    <name evidence="3" type="ORF">IFDJLNFL_1749</name>
    <name evidence="4" type="ORF">MTDSW087_03857</name>
</gene>
<dbReference type="EC" id="2.4.-.-" evidence="4"/>
<organism evidence="4 5">
    <name type="scientific">Methylobacterium dankookense</name>
    <dbReference type="NCBI Taxonomy" id="560405"/>
    <lineage>
        <taxon>Bacteria</taxon>
        <taxon>Pseudomonadati</taxon>
        <taxon>Pseudomonadota</taxon>
        <taxon>Alphaproteobacteria</taxon>
        <taxon>Hyphomicrobiales</taxon>
        <taxon>Methylobacteriaceae</taxon>
        <taxon>Methylobacterium</taxon>
    </lineage>
</organism>
<evidence type="ECO:0000313" key="5">
    <source>
        <dbReference type="Proteomes" id="UP000401717"/>
    </source>
</evidence>
<feature type="coiled-coil region" evidence="1">
    <location>
        <begin position="624"/>
        <end position="665"/>
    </location>
</feature>
<dbReference type="Gene3D" id="3.90.550.10">
    <property type="entry name" value="Spore Coat Polysaccharide Biosynthesis Protein SpsA, Chain A"/>
    <property type="match status" value="2"/>
</dbReference>
<feature type="domain" description="Glycosyltransferase 2-like" evidence="2">
    <location>
        <begin position="290"/>
        <end position="457"/>
    </location>
</feature>
<reference evidence="3" key="3">
    <citation type="submission" date="2021-08" db="EMBL/GenBank/DDBJ databases">
        <authorList>
            <person name="Tani A."/>
            <person name="Ola A."/>
            <person name="Ogura Y."/>
            <person name="Katsura K."/>
            <person name="Hayashi T."/>
        </authorList>
    </citation>
    <scope>NUCLEOTIDE SEQUENCE</scope>
    <source>
        <strain evidence="3">DSM 22415</strain>
    </source>
</reference>
<dbReference type="EMBL" id="BPQI01000043">
    <property type="protein sequence ID" value="GJD55858.1"/>
    <property type="molecule type" value="Genomic_DNA"/>
</dbReference>
<evidence type="ECO:0000313" key="3">
    <source>
        <dbReference type="EMBL" id="GJD55858.1"/>
    </source>
</evidence>
<dbReference type="GO" id="GO:0016757">
    <property type="term" value="F:glycosyltransferase activity"/>
    <property type="evidence" value="ECO:0007669"/>
    <property type="project" value="UniProtKB-KW"/>
</dbReference>
<accession>A0A564G1X6</accession>
<dbReference type="SUPFAM" id="SSF53448">
    <property type="entry name" value="Nucleotide-diphospho-sugar transferases"/>
    <property type="match status" value="2"/>
</dbReference>
<sequence length="720" mass="80330">MSKPVVHLYTVCWDEADMLGFFFRHYDPWVDRYVVYDDGSTDGSVEILRAHPRVELRRFDRVDPDSFVLSHKAMQDEAWKESRGRADWIVVTAIDEHLHVRGRSMAEYLAAPETRAATILPALGFDMNHPVMPEDRGLLVERITRGRPRIAFNKLSIFRPDAVRETGFGPGRHAAEPVGDLRLPMRDAVMLWHYKHLGFERNAAREAEQALRLGTTDVARDYGQHYRWGKARLRAFWDEMDREATDLAAPGFEPDRACIGPLWWTARPDIVRRAPPSRPAAVPAAAPTVSVLVKSYNHAAYVRQTIESVLSQSFQDFEIVATDDGSTDGTLEILRGFDDPRLHLEAFPSNRGISAAMNATVARARGRYLAILNSDDWALPGRLERQVAFLETNPQVSLVFGMPRPVDEADRPTAPFNDFGVPLRWPDFSRRTWLRAFFYDGNCLCAPSAMIRREAYEAAGPYDPRLTNLQDLDMWIRMLAQGHAIHVLPDALTAFRIHPDGGNTSARPEARLRSPFETIQILHRFAAFDDALFDEVFGGEAADAFDPADSVPLRVATLAAGVPRVAYGHAALNLFFAHARTPEDHLRLRHLSGALDALNVRAVDAGEARIAALGARLADREVALEIAEAGLSRAGSERAELEARIRDAEAALARAHAERADSDQRAGAAEAALGSDRAQAQATAHDLEIRLAAALASRARMRNSLSWRLTTPLRWIGRPR</sequence>
<dbReference type="Pfam" id="PF13704">
    <property type="entry name" value="Glyco_tranf_2_4"/>
    <property type="match status" value="1"/>
</dbReference>
<dbReference type="Pfam" id="PF00535">
    <property type="entry name" value="Glycos_transf_2"/>
    <property type="match status" value="1"/>
</dbReference>
<reference evidence="4 5" key="1">
    <citation type="submission" date="2019-06" db="EMBL/GenBank/DDBJ databases">
        <authorList>
            <person name="Rodrigo-Torres L."/>
            <person name="Arahal R. D."/>
            <person name="Lucena T."/>
        </authorList>
    </citation>
    <scope>NUCLEOTIDE SEQUENCE [LARGE SCALE GENOMIC DNA]</scope>
    <source>
        <strain evidence="4 5">SW08-7</strain>
    </source>
</reference>
<proteinExistence type="predicted"/>
<dbReference type="AlphaFoldDB" id="A0A564G1X6"/>
<dbReference type="RefSeq" id="WP_144766516.1">
    <property type="nucleotide sequence ID" value="NZ_BPQI01000043.1"/>
</dbReference>
<keyword evidence="4" id="KW-0328">Glycosyltransferase</keyword>
<dbReference type="InterPro" id="IPR001173">
    <property type="entry name" value="Glyco_trans_2-like"/>
</dbReference>